<keyword evidence="3" id="KW-1185">Reference proteome</keyword>
<sequence length="108" mass="12289">MSSIQAQTDLNQQSFTSVRFFFKCVFCDMLQWKSILHYPAVLLVSVNLLKNVNIAVFYFLPSKLCCITEAEGKWRKTTGNSAEKLETDERLGAQKDRPGPSLCVLHMI</sequence>
<evidence type="ECO:0000256" key="1">
    <source>
        <dbReference type="SAM" id="MobiDB-lite"/>
    </source>
</evidence>
<comment type="caution">
    <text evidence="2">The sequence shown here is derived from an EMBL/GenBank/DDBJ whole genome shotgun (WGS) entry which is preliminary data.</text>
</comment>
<evidence type="ECO:0000313" key="3">
    <source>
        <dbReference type="Proteomes" id="UP001345963"/>
    </source>
</evidence>
<name>A0ABU7B4W1_9TELE</name>
<evidence type="ECO:0000313" key="2">
    <source>
        <dbReference type="EMBL" id="MED6245592.1"/>
    </source>
</evidence>
<protein>
    <submittedName>
        <fullName evidence="2">Uncharacterized protein</fullName>
    </submittedName>
</protein>
<dbReference type="EMBL" id="JAHUTI010040926">
    <property type="protein sequence ID" value="MED6245592.1"/>
    <property type="molecule type" value="Genomic_DNA"/>
</dbReference>
<feature type="compositionally biased region" description="Basic and acidic residues" evidence="1">
    <location>
        <begin position="83"/>
        <end position="98"/>
    </location>
</feature>
<organism evidence="2 3">
    <name type="scientific">Ataeniobius toweri</name>
    <dbReference type="NCBI Taxonomy" id="208326"/>
    <lineage>
        <taxon>Eukaryota</taxon>
        <taxon>Metazoa</taxon>
        <taxon>Chordata</taxon>
        <taxon>Craniata</taxon>
        <taxon>Vertebrata</taxon>
        <taxon>Euteleostomi</taxon>
        <taxon>Actinopterygii</taxon>
        <taxon>Neopterygii</taxon>
        <taxon>Teleostei</taxon>
        <taxon>Neoteleostei</taxon>
        <taxon>Acanthomorphata</taxon>
        <taxon>Ovalentaria</taxon>
        <taxon>Atherinomorphae</taxon>
        <taxon>Cyprinodontiformes</taxon>
        <taxon>Goodeidae</taxon>
        <taxon>Ataeniobius</taxon>
    </lineage>
</organism>
<feature type="region of interest" description="Disordered" evidence="1">
    <location>
        <begin position="78"/>
        <end position="100"/>
    </location>
</feature>
<dbReference type="Proteomes" id="UP001345963">
    <property type="component" value="Unassembled WGS sequence"/>
</dbReference>
<proteinExistence type="predicted"/>
<reference evidence="2 3" key="1">
    <citation type="submission" date="2021-07" db="EMBL/GenBank/DDBJ databases">
        <authorList>
            <person name="Palmer J.M."/>
        </authorList>
    </citation>
    <scope>NUCLEOTIDE SEQUENCE [LARGE SCALE GENOMIC DNA]</scope>
    <source>
        <strain evidence="2 3">AT_MEX2019</strain>
        <tissue evidence="2">Muscle</tissue>
    </source>
</reference>
<gene>
    <name evidence="2" type="ORF">ATANTOWER_005295</name>
</gene>
<accession>A0ABU7B4W1</accession>